<protein>
    <submittedName>
        <fullName evidence="2">Uncharacterized protein</fullName>
    </submittedName>
</protein>
<feature type="region of interest" description="Disordered" evidence="1">
    <location>
        <begin position="1"/>
        <end position="52"/>
    </location>
</feature>
<name>A0A1I2MRC8_9BACL</name>
<accession>A0A1I2MRC8</accession>
<proteinExistence type="predicted"/>
<reference evidence="2 3" key="1">
    <citation type="submission" date="2016-10" db="EMBL/GenBank/DDBJ databases">
        <authorList>
            <person name="de Groot N.N."/>
        </authorList>
    </citation>
    <scope>NUCLEOTIDE SEQUENCE [LARGE SCALE GENOMIC DNA]</scope>
    <source>
        <strain evidence="2 3">DSM 44945</strain>
    </source>
</reference>
<dbReference type="EMBL" id="FOOK01000009">
    <property type="protein sequence ID" value="SFF93678.1"/>
    <property type="molecule type" value="Genomic_DNA"/>
</dbReference>
<evidence type="ECO:0000313" key="3">
    <source>
        <dbReference type="Proteomes" id="UP000198661"/>
    </source>
</evidence>
<keyword evidence="3" id="KW-1185">Reference proteome</keyword>
<sequence>MEEKLPAHRPGRLGRRDFSGKSPRSGPGHGGLGPCDADAKEDPARAPIGRVPAGRVIEGPVNRAGAVSKGPLFSGRRCRNYRIPHAGGPVFFDDPAGGPVVGSGDAASDGRTASSLRVRPAEGKRRRGKRSWGFLCLSGRASFFVRRPNRWRRRSGGDWRSGRMVPRRLFSPGDFG</sequence>
<evidence type="ECO:0000313" key="2">
    <source>
        <dbReference type="EMBL" id="SFF93678.1"/>
    </source>
</evidence>
<dbReference type="AlphaFoldDB" id="A0A1I2MRC8"/>
<dbReference type="Proteomes" id="UP000198661">
    <property type="component" value="Unassembled WGS sequence"/>
</dbReference>
<organism evidence="2 3">
    <name type="scientific">Planifilum fulgidum</name>
    <dbReference type="NCBI Taxonomy" id="201973"/>
    <lineage>
        <taxon>Bacteria</taxon>
        <taxon>Bacillati</taxon>
        <taxon>Bacillota</taxon>
        <taxon>Bacilli</taxon>
        <taxon>Bacillales</taxon>
        <taxon>Thermoactinomycetaceae</taxon>
        <taxon>Planifilum</taxon>
    </lineage>
</organism>
<gene>
    <name evidence="2" type="ORF">SAMN04488025_10959</name>
</gene>
<evidence type="ECO:0000256" key="1">
    <source>
        <dbReference type="SAM" id="MobiDB-lite"/>
    </source>
</evidence>
<dbReference type="STRING" id="201973.SAMN04488025_10959"/>